<organism evidence="1 2">
    <name type="scientific">Scortum barcoo</name>
    <name type="common">barcoo grunter</name>
    <dbReference type="NCBI Taxonomy" id="214431"/>
    <lineage>
        <taxon>Eukaryota</taxon>
        <taxon>Metazoa</taxon>
        <taxon>Chordata</taxon>
        <taxon>Craniata</taxon>
        <taxon>Vertebrata</taxon>
        <taxon>Euteleostomi</taxon>
        <taxon>Actinopterygii</taxon>
        <taxon>Neopterygii</taxon>
        <taxon>Teleostei</taxon>
        <taxon>Neoteleostei</taxon>
        <taxon>Acanthomorphata</taxon>
        <taxon>Eupercaria</taxon>
        <taxon>Centrarchiformes</taxon>
        <taxon>Terapontoidei</taxon>
        <taxon>Terapontidae</taxon>
        <taxon>Scortum</taxon>
    </lineage>
</organism>
<evidence type="ECO:0000313" key="2">
    <source>
        <dbReference type="Proteomes" id="UP000831701"/>
    </source>
</evidence>
<dbReference type="Proteomes" id="UP000831701">
    <property type="component" value="Chromosome 24"/>
</dbReference>
<accession>A0ACB8V888</accession>
<sequence>MWSEAEAESETCAGQEDSERGEKESKDHHQGHPGESGPCWWQHLKADSPKDTAHCWFPRTWTKEDATSPDKAHKSPAWPLQMLIWTKKKTSGLLFYGQMKQKLNCLATMMYPSFGVKKEKPSTLRTPSPLSNMVVVNLMLWGWFSANGPGNLITVNGTMKKEEYIKILNNNISAQQRPKTRSKSGEEMWKTCKKLVSNYRKHLIAVIANKGFSIDY</sequence>
<comment type="caution">
    <text evidence="1">The sequence shown here is derived from an EMBL/GenBank/DDBJ whole genome shotgun (WGS) entry which is preliminary data.</text>
</comment>
<proteinExistence type="predicted"/>
<keyword evidence="2" id="KW-1185">Reference proteome</keyword>
<protein>
    <submittedName>
        <fullName evidence="1">Uncharacterized protein</fullName>
    </submittedName>
</protein>
<evidence type="ECO:0000313" key="1">
    <source>
        <dbReference type="EMBL" id="KAI3351866.1"/>
    </source>
</evidence>
<reference evidence="1" key="1">
    <citation type="submission" date="2022-04" db="EMBL/GenBank/DDBJ databases">
        <title>Jade perch genome.</title>
        <authorList>
            <person name="Chao B."/>
        </authorList>
    </citation>
    <scope>NUCLEOTIDE SEQUENCE</scope>
    <source>
        <strain evidence="1">CB-2022</strain>
    </source>
</reference>
<dbReference type="EMBL" id="CM041554">
    <property type="protein sequence ID" value="KAI3351866.1"/>
    <property type="molecule type" value="Genomic_DNA"/>
</dbReference>
<name>A0ACB8V888_9TELE</name>
<gene>
    <name evidence="1" type="ORF">L3Q82_020696</name>
</gene>